<dbReference type="InterPro" id="IPR023213">
    <property type="entry name" value="CAT-like_dom_sf"/>
</dbReference>
<feature type="region of interest" description="Disordered" evidence="1">
    <location>
        <begin position="1"/>
        <end position="56"/>
    </location>
</feature>
<dbReference type="SUPFAM" id="SSF56801">
    <property type="entry name" value="Acetyl-CoA synthetase-like"/>
    <property type="match status" value="1"/>
</dbReference>
<dbReference type="InterPro" id="IPR020845">
    <property type="entry name" value="AMP-binding_CS"/>
</dbReference>
<evidence type="ECO:0000313" key="5">
    <source>
        <dbReference type="Proteomes" id="UP000419138"/>
    </source>
</evidence>
<dbReference type="Gene3D" id="3.30.559.30">
    <property type="entry name" value="Nonribosomal peptide synthetase, condensation domain"/>
    <property type="match status" value="1"/>
</dbReference>
<dbReference type="PANTHER" id="PTHR45527">
    <property type="entry name" value="NONRIBOSOMAL PEPTIDE SYNTHETASE"/>
    <property type="match status" value="1"/>
</dbReference>
<evidence type="ECO:0000259" key="2">
    <source>
        <dbReference type="Pfam" id="PF00501"/>
    </source>
</evidence>
<gene>
    <name evidence="4" type="ORF">FF041_29115</name>
</gene>
<evidence type="ECO:0000256" key="1">
    <source>
        <dbReference type="SAM" id="MobiDB-lite"/>
    </source>
</evidence>
<dbReference type="InterPro" id="IPR042099">
    <property type="entry name" value="ANL_N_sf"/>
</dbReference>
<dbReference type="AlphaFoldDB" id="A0A646KPU6"/>
<dbReference type="GO" id="GO:0003824">
    <property type="term" value="F:catalytic activity"/>
    <property type="evidence" value="ECO:0007669"/>
    <property type="project" value="InterPro"/>
</dbReference>
<feature type="domain" description="Condensation" evidence="3">
    <location>
        <begin position="56"/>
        <end position="481"/>
    </location>
</feature>
<comment type="caution">
    <text evidence="4">The sequence shown here is derived from an EMBL/GenBank/DDBJ whole genome shotgun (WGS) entry which is preliminary data.</text>
</comment>
<dbReference type="GO" id="GO:0008610">
    <property type="term" value="P:lipid biosynthetic process"/>
    <property type="evidence" value="ECO:0007669"/>
    <property type="project" value="UniProtKB-ARBA"/>
</dbReference>
<dbReference type="Gene3D" id="3.30.559.10">
    <property type="entry name" value="Chloramphenicol acetyltransferase-like domain"/>
    <property type="match status" value="1"/>
</dbReference>
<dbReference type="Proteomes" id="UP000419138">
    <property type="component" value="Unassembled WGS sequence"/>
</dbReference>
<feature type="compositionally biased region" description="Polar residues" evidence="1">
    <location>
        <begin position="36"/>
        <end position="45"/>
    </location>
</feature>
<evidence type="ECO:0000313" key="4">
    <source>
        <dbReference type="EMBL" id="MQT04087.1"/>
    </source>
</evidence>
<dbReference type="Gene3D" id="3.40.50.12780">
    <property type="entry name" value="N-terminal domain of ligase-like"/>
    <property type="match status" value="1"/>
</dbReference>
<feature type="domain" description="AMP-dependent synthetase/ligase" evidence="2">
    <location>
        <begin position="513"/>
        <end position="850"/>
    </location>
</feature>
<organism evidence="4 5">
    <name type="scientific">Streptomyces jumonjinensis</name>
    <dbReference type="NCBI Taxonomy" id="1945"/>
    <lineage>
        <taxon>Bacteria</taxon>
        <taxon>Bacillati</taxon>
        <taxon>Actinomycetota</taxon>
        <taxon>Actinomycetes</taxon>
        <taxon>Kitasatosporales</taxon>
        <taxon>Streptomycetaceae</taxon>
        <taxon>Streptomyces</taxon>
    </lineage>
</organism>
<feature type="non-terminal residue" evidence="4">
    <location>
        <position position="850"/>
    </location>
</feature>
<dbReference type="Pfam" id="PF00668">
    <property type="entry name" value="Condensation"/>
    <property type="match status" value="1"/>
</dbReference>
<dbReference type="GO" id="GO:0031177">
    <property type="term" value="F:phosphopantetheine binding"/>
    <property type="evidence" value="ECO:0007669"/>
    <property type="project" value="TreeGrafter"/>
</dbReference>
<dbReference type="OrthoDB" id="2472181at2"/>
<dbReference type="PANTHER" id="PTHR45527:SF1">
    <property type="entry name" value="FATTY ACID SYNTHASE"/>
    <property type="match status" value="1"/>
</dbReference>
<dbReference type="GO" id="GO:0043041">
    <property type="term" value="P:amino acid activation for nonribosomal peptide biosynthetic process"/>
    <property type="evidence" value="ECO:0007669"/>
    <property type="project" value="TreeGrafter"/>
</dbReference>
<protein>
    <recommendedName>
        <fullName evidence="6">Non-ribosomal peptide synthetase</fullName>
    </recommendedName>
</protein>
<dbReference type="GO" id="GO:0005737">
    <property type="term" value="C:cytoplasm"/>
    <property type="evidence" value="ECO:0007669"/>
    <property type="project" value="TreeGrafter"/>
</dbReference>
<reference evidence="4 5" key="1">
    <citation type="submission" date="2019-05" db="EMBL/GenBank/DDBJ databases">
        <title>Comparative genomics and metabolomics analyses of clavulanic acid producing Streptomyces species provides insight into specialized metabolism and evolution of beta-lactam biosynthetic gene clusters.</title>
        <authorList>
            <person name="Moore M.A."/>
            <person name="Cruz-Morales P."/>
            <person name="Barona Gomez F."/>
            <person name="Kapil T."/>
        </authorList>
    </citation>
    <scope>NUCLEOTIDE SEQUENCE [LARGE SCALE GENOMIC DNA]</scope>
    <source>
        <strain evidence="4 5">NRRL 5741</strain>
    </source>
</reference>
<dbReference type="InterPro" id="IPR001242">
    <property type="entry name" value="Condensation_dom"/>
</dbReference>
<dbReference type="InterPro" id="IPR000873">
    <property type="entry name" value="AMP-dep_synth/lig_dom"/>
</dbReference>
<dbReference type="EMBL" id="VCLA01000183">
    <property type="protein sequence ID" value="MQT04087.1"/>
    <property type="molecule type" value="Genomic_DNA"/>
</dbReference>
<dbReference type="PROSITE" id="PS00455">
    <property type="entry name" value="AMP_BINDING"/>
    <property type="match status" value="1"/>
</dbReference>
<dbReference type="SUPFAM" id="SSF52777">
    <property type="entry name" value="CoA-dependent acyltransferases"/>
    <property type="match status" value="2"/>
</dbReference>
<dbReference type="Pfam" id="PF00501">
    <property type="entry name" value="AMP-binding"/>
    <property type="match status" value="1"/>
</dbReference>
<evidence type="ECO:0008006" key="6">
    <source>
        <dbReference type="Google" id="ProtNLM"/>
    </source>
</evidence>
<dbReference type="CDD" id="cd19531">
    <property type="entry name" value="LCL_NRPS-like"/>
    <property type="match status" value="1"/>
</dbReference>
<name>A0A646KPU6_STRJU</name>
<dbReference type="GO" id="GO:0044550">
    <property type="term" value="P:secondary metabolite biosynthetic process"/>
    <property type="evidence" value="ECO:0007669"/>
    <property type="project" value="TreeGrafter"/>
</dbReference>
<proteinExistence type="predicted"/>
<sequence>MTSAARSGRAECRGPARTPPRPPLPSALSRPKESPVSEQRGNHSSPAPVERDGPTPASFSQARLWFADQMGRRGLEFVYPYAMRLSGPLDVTALGAALDTVVARHETLRTTFTATDGEPLQVVGDPFSLGLTVTPLTGGEEALLRVLKEAVELPFDLVRGPVLRARLWRMGPDEHVFLLVIHHIATDGWSMEIVFREIGVAYAAHTAGTVPDLPALPVQFADIAAWERERAAAGAFAEELKFWREALNGCPHVVGLPLDRPRPAAQTFEGGLLSFDLPAGTATAVEKLAKSCAASTYMVLLAAFDLLLARWSGQHDFVVGMPVANRDATATEDLVGFFTNLLPVRARVDLRRTFRELIAATREATLDAYDHQALSFDRLVEEIAPERTLAHNPLVQVAFNMEKEPALAIDGVTAEPLDAQPDITRYDIAVDYFVKSGGGLRFDVYYASDLFERRTVEALAARFAFLVQTVVANPDTVLASLPGQSTAHDAVVLELGQGASPREADVPSLPDRFRSVAAERPGATAVVDGELSLTFAELDRRVEDIARSVAGAGAAAESVVGLLLPRSAGLLAAILGVQRAGAAYLPLDPRYPAERLLHLVQDSGVSLVLAAEGADVPERIREAAAVRAVAESRDGDSAPPVVFASPHPDQTAYVIHTSGSTGRSKGVQVTHGSLARFLTGLEEAGAIRPGAGRVGWNASPSFDASVQQWARICRGDTVVILPEDVRRAPEELARVVSGQRLTDLDMTPSHAEHLLDHLAAALPAGTRLRIWTGGEQIPAPLWHRLAAHPVIDAVNVYGTTETTVDTTWTPVGPTDAPFLGTTLPGQSVRILDAALHPVPRGTPGELCIGG</sequence>
<keyword evidence="5" id="KW-1185">Reference proteome</keyword>
<accession>A0A646KPU6</accession>
<evidence type="ECO:0000259" key="3">
    <source>
        <dbReference type="Pfam" id="PF00668"/>
    </source>
</evidence>